<dbReference type="AlphaFoldDB" id="A0A2G0Q8H6"/>
<protein>
    <submittedName>
        <fullName evidence="1">Uncharacterized protein</fullName>
    </submittedName>
</protein>
<reference evidence="1 3" key="1">
    <citation type="journal article" date="2017" name="Nat. Microbiol.">
        <title>Natural product diversity associated with the nematode symbionts Photorhabdus and Xenorhabdus.</title>
        <authorList>
            <person name="Tobias N.J."/>
            <person name="Wolff H."/>
            <person name="Djahanschiri B."/>
            <person name="Grundmann F."/>
            <person name="Kronenwerth M."/>
            <person name="Shi Y.M."/>
            <person name="Simonyi S."/>
            <person name="Grun P."/>
            <person name="Shapiro-Ilan D."/>
            <person name="Pidot S.J."/>
            <person name="Stinear T.P."/>
            <person name="Ebersberger I."/>
            <person name="Bode H.B."/>
        </authorList>
    </citation>
    <scope>NUCLEOTIDE SEQUENCE [LARGE SCALE GENOMIC DNA]</scope>
    <source>
        <strain evidence="1 3">DSM 17903</strain>
    </source>
</reference>
<dbReference type="EMBL" id="NJAI01000003">
    <property type="protein sequence ID" value="PHM55530.1"/>
    <property type="molecule type" value="Genomic_DNA"/>
</dbReference>
<evidence type="ECO:0000313" key="1">
    <source>
        <dbReference type="EMBL" id="PHM55530.1"/>
    </source>
</evidence>
<comment type="caution">
    <text evidence="1">The sequence shown here is derived from an EMBL/GenBank/DDBJ whole genome shotgun (WGS) entry which is preliminary data.</text>
</comment>
<accession>A0A2G0Q8H6</accession>
<evidence type="ECO:0000313" key="3">
    <source>
        <dbReference type="Proteomes" id="UP000225433"/>
    </source>
</evidence>
<proteinExistence type="predicted"/>
<dbReference type="Proteomes" id="UP000225433">
    <property type="component" value="Unassembled WGS sequence"/>
</dbReference>
<dbReference type="EMBL" id="NJAI01000001">
    <property type="protein sequence ID" value="PHM57105.1"/>
    <property type="molecule type" value="Genomic_DNA"/>
</dbReference>
<organism evidence="1 3">
    <name type="scientific">Xenorhabdus hominickii</name>
    <dbReference type="NCBI Taxonomy" id="351679"/>
    <lineage>
        <taxon>Bacteria</taxon>
        <taxon>Pseudomonadati</taxon>
        <taxon>Pseudomonadota</taxon>
        <taxon>Gammaproteobacteria</taxon>
        <taxon>Enterobacterales</taxon>
        <taxon>Morganellaceae</taxon>
        <taxon>Xenorhabdus</taxon>
    </lineage>
</organism>
<gene>
    <name evidence="2" type="ORF">Xhom_00059</name>
    <name evidence="1" type="ORF">Xhom_02276</name>
</gene>
<name>A0A2G0Q8H6_XENHO</name>
<sequence length="49" mass="5753">MGNLIISQVLSFKTTQPHENIKNKNSLHYITCAVKDYLLAYYLMQLETY</sequence>
<evidence type="ECO:0000313" key="2">
    <source>
        <dbReference type="EMBL" id="PHM57105.1"/>
    </source>
</evidence>